<evidence type="ECO:0000313" key="1">
    <source>
        <dbReference type="EMBL" id="PTU17216.1"/>
    </source>
</evidence>
<dbReference type="Proteomes" id="UP000244073">
    <property type="component" value="Unassembled WGS sequence"/>
</dbReference>
<accession>A0A2T5LLQ0</accession>
<evidence type="ECO:0000313" key="2">
    <source>
        <dbReference type="Proteomes" id="UP000244073"/>
    </source>
</evidence>
<dbReference type="RefSeq" id="XP_040748608.1">
    <property type="nucleotide sequence ID" value="XM_040901008.1"/>
</dbReference>
<gene>
    <name evidence="1" type="ORF">P175DRAFT_0560897</name>
</gene>
<proteinExistence type="predicted"/>
<organism evidence="1 2">
    <name type="scientific">Aspergillus ochraceoroseus IBT 24754</name>
    <dbReference type="NCBI Taxonomy" id="1392256"/>
    <lineage>
        <taxon>Eukaryota</taxon>
        <taxon>Fungi</taxon>
        <taxon>Dikarya</taxon>
        <taxon>Ascomycota</taxon>
        <taxon>Pezizomycotina</taxon>
        <taxon>Eurotiomycetes</taxon>
        <taxon>Eurotiomycetidae</taxon>
        <taxon>Eurotiales</taxon>
        <taxon>Aspergillaceae</taxon>
        <taxon>Aspergillus</taxon>
        <taxon>Aspergillus subgen. Nidulantes</taxon>
    </lineage>
</organism>
<dbReference type="GeneID" id="63817892"/>
<comment type="caution">
    <text evidence="1">The sequence shown here is derived from an EMBL/GenBank/DDBJ whole genome shotgun (WGS) entry which is preliminary data.</text>
</comment>
<dbReference type="EMBL" id="MSFN02000011">
    <property type="protein sequence ID" value="PTU17216.1"/>
    <property type="molecule type" value="Genomic_DNA"/>
</dbReference>
<reference evidence="1 2" key="1">
    <citation type="journal article" date="2018" name="Proc. Natl. Acad. Sci. U.S.A.">
        <title>Linking secondary metabolites to gene clusters through genome sequencing of six diverse Aspergillus species.</title>
        <authorList>
            <person name="Kaerboelling I."/>
            <person name="Vesth T.C."/>
            <person name="Frisvad J.C."/>
            <person name="Nybo J.L."/>
            <person name="Theobald S."/>
            <person name="Kuo A."/>
            <person name="Bowyer P."/>
            <person name="Matsuda Y."/>
            <person name="Mondo S."/>
            <person name="Lyhne E.K."/>
            <person name="Kogle M.E."/>
            <person name="Clum A."/>
            <person name="Lipzen A."/>
            <person name="Salamov A."/>
            <person name="Ngan C.Y."/>
            <person name="Daum C."/>
            <person name="Chiniquy J."/>
            <person name="Barry K."/>
            <person name="LaButti K."/>
            <person name="Haridas S."/>
            <person name="Simmons B.A."/>
            <person name="Magnuson J.K."/>
            <person name="Mortensen U.H."/>
            <person name="Larsen T.O."/>
            <person name="Grigoriev I.V."/>
            <person name="Baker S.E."/>
            <person name="Andersen M.R."/>
        </authorList>
    </citation>
    <scope>NUCLEOTIDE SEQUENCE [LARGE SCALE GENOMIC DNA]</scope>
    <source>
        <strain evidence="1 2">IBT 24754</strain>
    </source>
</reference>
<dbReference type="VEuPathDB" id="FungiDB:P175DRAFT_0560897"/>
<dbReference type="AlphaFoldDB" id="A0A2T5LLQ0"/>
<protein>
    <submittedName>
        <fullName evidence="1">Uncharacterized protein</fullName>
    </submittedName>
</protein>
<name>A0A2T5LLQ0_9EURO</name>
<sequence>MTFPPEHKTSTEDYIEALAYRALCNIRPRTTTDRDSTGFLNHHLPSLLLGSSSITDHRPPQPASASPLLLLLALRFLVLTIDHILSLARKSFLYSSLVGFNPPRVCGIHISNPSAALNSSTVGVSLAADHPSMWPACLADGIILRSAAVVQSGCEGSFFTTESPS</sequence>